<gene>
    <name evidence="5" type="primary">SSCI59140.1</name>
</gene>
<feature type="compositionally biased region" description="Polar residues" evidence="3">
    <location>
        <begin position="996"/>
        <end position="1016"/>
    </location>
</feature>
<sequence length="1105" mass="115586">MSGTSKLFDDIDRRYGEKIKTMSEEQKMLVGLPYLANTEHLIRARVKARRLQTEYNKTQPTSALDNADAAMAEGQTVMSEDRKRLLSDLLELPIDRVAKVEIEPPLWVDYGTNIKPEGAFYANYNTTILDCSEVRLGDGVLFGPNERKEGLERSLPVNIGKDTWVGGGTIIMAGVTIGRGCTIGAGSVVTKNIPDWSVAAGSPCKVMRMLTEEGRATGTVSSEQASPLLLVPKHAQLKSPPQRNGISTSSVPRLAAAAAMTTPTPAGSSATAIGMTTPSPLAMLSSTTPRGTSIALSSLQALPETQLVLVLLDHPTVRRKWRSVVVPLVESISKKLNTTYSGSRPTIGCVVYRSTLDKSLLRPSWTLSRTKLQPGSKLIASNLQSPEPWLGPERPDLSNDADTSASIYSLIDARSATKPTAHVLEAFVAALELLQPSDNGVHNPLAPKKSPVLARHMLHVCLDSSDVSLDLSSPPFFNADAANDRATAPIIGARLARLGVSITSCAVKPDPSDTTVTSSREALTAIIGLHKIVVEPNKLANEDLAALLPEAVRAKIFHEANIVSSGLTPGSGAKTSAAALPATAASTKRSREDETDAVNTSVKRSKSGSISQPQPPHPAANASNVSTSAPGGGGAPGEMPRNIKLDPTISTKVHFLRSQQETMIKNWAAAYSLVAKSEAAGETIPNKPPGMNKAYLEQLKAQLMTQQHALKMLVQRIVSGAETAPNFNVSLQSLINIDKEAKEMGVNLGGPFNGGTALAKPGRSGSLVGGQQPSLPLQQGVQGQNGVTVPSASAAPTNDAVVSSTANNATTAAAGMQPPSSPTRPKPFWRGALTWSVIADPVTKQKCDVATLVSATSNSPALDRLMMPWPDNLQITAITQLAPRNLQVYAQSQNAPYILFSAQEADSSGGAGGPVLTPAKAEKNRQMYSNLASSLDAKKSCAYIRHGSNAGAGLVLFATTQPTSSAERSAKGPVPPKLIGVVLKDTIPFTKMLSAQNNGAQPSASQKATTPQGQDQGRTRGVSAAGSMPDSNQAAAATAVQQPPQQVQQQGATGMGLGSSMPFNLAALNAAGNVPVSGLGATAVAAASANEIGEYAQLGEFGQPG</sequence>
<feature type="compositionally biased region" description="Low complexity" evidence="3">
    <location>
        <begin position="769"/>
        <end position="789"/>
    </location>
</feature>
<dbReference type="PANTHER" id="PTHR23416:SF23">
    <property type="entry name" value="ACETYLTRANSFERASE C18B11.09C-RELATED"/>
    <property type="match status" value="1"/>
</dbReference>
<dbReference type="CDD" id="cd03357">
    <property type="entry name" value="LbH_MAT_GAT"/>
    <property type="match status" value="1"/>
</dbReference>
<evidence type="ECO:0000256" key="2">
    <source>
        <dbReference type="ARBA" id="ARBA00022679"/>
    </source>
</evidence>
<feature type="compositionally biased region" description="Polar residues" evidence="3">
    <location>
        <begin position="597"/>
        <end position="612"/>
    </location>
</feature>
<evidence type="ECO:0000256" key="1">
    <source>
        <dbReference type="ARBA" id="ARBA00007274"/>
    </source>
</evidence>
<proteinExistence type="inferred from homology"/>
<dbReference type="InterPro" id="IPR011004">
    <property type="entry name" value="Trimer_LpxA-like_sf"/>
</dbReference>
<dbReference type="Pfam" id="PF12464">
    <property type="entry name" value="Mac"/>
    <property type="match status" value="1"/>
</dbReference>
<dbReference type="Proteomes" id="UP000242770">
    <property type="component" value="Unassembled WGS sequence"/>
</dbReference>
<feature type="compositionally biased region" description="Low complexity" evidence="3">
    <location>
        <begin position="571"/>
        <end position="587"/>
    </location>
</feature>
<feature type="region of interest" description="Disordered" evidence="3">
    <location>
        <begin position="567"/>
        <end position="644"/>
    </location>
</feature>
<dbReference type="EMBL" id="CCFA01003558">
    <property type="protein sequence ID" value="CDW98613.1"/>
    <property type="molecule type" value="Genomic_DNA"/>
</dbReference>
<evidence type="ECO:0000256" key="3">
    <source>
        <dbReference type="SAM" id="MobiDB-lite"/>
    </source>
</evidence>
<feature type="region of interest" description="Disordered" evidence="3">
    <location>
        <begin position="757"/>
        <end position="800"/>
    </location>
</feature>
<feature type="domain" description="Maltose/galactoside acetyltransferase" evidence="4">
    <location>
        <begin position="25"/>
        <end position="94"/>
    </location>
</feature>
<evidence type="ECO:0000259" key="4">
    <source>
        <dbReference type="SMART" id="SM01266"/>
    </source>
</evidence>
<dbReference type="STRING" id="49012.A0A0F7SCN5"/>
<dbReference type="InterPro" id="IPR024688">
    <property type="entry name" value="Mac_dom"/>
</dbReference>
<evidence type="ECO:0000313" key="6">
    <source>
        <dbReference type="Proteomes" id="UP000242770"/>
    </source>
</evidence>
<keyword evidence="6" id="KW-1185">Reference proteome</keyword>
<feature type="region of interest" description="Disordered" evidence="3">
    <location>
        <begin position="996"/>
        <end position="1055"/>
    </location>
</feature>
<dbReference type="PANTHER" id="PTHR23416">
    <property type="entry name" value="SIALIC ACID SYNTHASE-RELATED"/>
    <property type="match status" value="1"/>
</dbReference>
<feature type="compositionally biased region" description="Low complexity" evidence="3">
    <location>
        <begin position="1033"/>
        <end position="1052"/>
    </location>
</feature>
<protein>
    <recommendedName>
        <fullName evidence="4">Maltose/galactoside acetyltransferase domain-containing protein</fullName>
    </recommendedName>
</protein>
<dbReference type="Gene3D" id="2.160.10.10">
    <property type="entry name" value="Hexapeptide repeat proteins"/>
    <property type="match status" value="1"/>
</dbReference>
<accession>A0A0F7SCN5</accession>
<dbReference type="SUPFAM" id="SSF51161">
    <property type="entry name" value="Trimeric LpxA-like enzymes"/>
    <property type="match status" value="1"/>
</dbReference>
<reference evidence="6" key="1">
    <citation type="submission" date="2014-06" db="EMBL/GenBank/DDBJ databases">
        <authorList>
            <person name="Berkman P.J."/>
        </authorList>
    </citation>
    <scope>NUCLEOTIDE SEQUENCE [LARGE SCALE GENOMIC DNA]</scope>
</reference>
<keyword evidence="2" id="KW-0808">Transferase</keyword>
<name>A0A0F7SCN5_9BASI</name>
<organism evidence="5 6">
    <name type="scientific">Sporisorium scitamineum</name>
    <dbReference type="NCBI Taxonomy" id="49012"/>
    <lineage>
        <taxon>Eukaryota</taxon>
        <taxon>Fungi</taxon>
        <taxon>Dikarya</taxon>
        <taxon>Basidiomycota</taxon>
        <taxon>Ustilaginomycotina</taxon>
        <taxon>Ustilaginomycetes</taxon>
        <taxon>Ustilaginales</taxon>
        <taxon>Ustilaginaceae</taxon>
        <taxon>Sporisorium</taxon>
    </lineage>
</organism>
<dbReference type="InterPro" id="IPR051159">
    <property type="entry name" value="Hexapeptide_acetyltransf"/>
</dbReference>
<dbReference type="AlphaFoldDB" id="A0A0F7SCN5"/>
<dbReference type="Pfam" id="PF00132">
    <property type="entry name" value="Hexapep"/>
    <property type="match status" value="1"/>
</dbReference>
<dbReference type="GO" id="GO:0016407">
    <property type="term" value="F:acetyltransferase activity"/>
    <property type="evidence" value="ECO:0007669"/>
    <property type="project" value="InterPro"/>
</dbReference>
<dbReference type="GO" id="GO:0008374">
    <property type="term" value="F:O-acyltransferase activity"/>
    <property type="evidence" value="ECO:0007669"/>
    <property type="project" value="TreeGrafter"/>
</dbReference>
<comment type="similarity">
    <text evidence="1">Belongs to the transferase hexapeptide repeat family.</text>
</comment>
<dbReference type="InterPro" id="IPR001451">
    <property type="entry name" value="Hexapep"/>
</dbReference>
<dbReference type="SMART" id="SM01266">
    <property type="entry name" value="Mac"/>
    <property type="match status" value="1"/>
</dbReference>
<evidence type="ECO:0000313" key="5">
    <source>
        <dbReference type="EMBL" id="CDW98613.1"/>
    </source>
</evidence>